<dbReference type="InterPro" id="IPR004843">
    <property type="entry name" value="Calcineurin-like_PHP"/>
</dbReference>
<proteinExistence type="predicted"/>
<dbReference type="OrthoDB" id="630188at2759"/>
<evidence type="ECO:0000259" key="2">
    <source>
        <dbReference type="Pfam" id="PF00149"/>
    </source>
</evidence>
<keyword evidence="4" id="KW-1185">Reference proteome</keyword>
<dbReference type="Gene3D" id="3.60.21.10">
    <property type="match status" value="1"/>
</dbReference>
<accession>A0A6A6H0D8</accession>
<feature type="domain" description="Calcineurin-like phosphoesterase" evidence="2">
    <location>
        <begin position="13"/>
        <end position="158"/>
    </location>
</feature>
<name>A0A6A6H0D8_VIRVR</name>
<reference evidence="3" key="1">
    <citation type="journal article" date="2020" name="Stud. Mycol.">
        <title>101 Dothideomycetes genomes: a test case for predicting lifestyles and emergence of pathogens.</title>
        <authorList>
            <person name="Haridas S."/>
            <person name="Albert R."/>
            <person name="Binder M."/>
            <person name="Bloem J."/>
            <person name="Labutti K."/>
            <person name="Salamov A."/>
            <person name="Andreopoulos B."/>
            <person name="Baker S."/>
            <person name="Barry K."/>
            <person name="Bills G."/>
            <person name="Bluhm B."/>
            <person name="Cannon C."/>
            <person name="Castanera R."/>
            <person name="Culley D."/>
            <person name="Daum C."/>
            <person name="Ezra D."/>
            <person name="Gonzalez J."/>
            <person name="Henrissat B."/>
            <person name="Kuo A."/>
            <person name="Liang C."/>
            <person name="Lipzen A."/>
            <person name="Lutzoni F."/>
            <person name="Magnuson J."/>
            <person name="Mondo S."/>
            <person name="Nolan M."/>
            <person name="Ohm R."/>
            <person name="Pangilinan J."/>
            <person name="Park H.-J."/>
            <person name="Ramirez L."/>
            <person name="Alfaro M."/>
            <person name="Sun H."/>
            <person name="Tritt A."/>
            <person name="Yoshinaga Y."/>
            <person name="Zwiers L.-H."/>
            <person name="Turgeon B."/>
            <person name="Goodwin S."/>
            <person name="Spatafora J."/>
            <person name="Crous P."/>
            <person name="Grigoriev I."/>
        </authorList>
    </citation>
    <scope>NUCLEOTIDE SEQUENCE</scope>
    <source>
        <strain evidence="3">Tuck. ex Michener</strain>
    </source>
</reference>
<organism evidence="3 4">
    <name type="scientific">Viridothelium virens</name>
    <name type="common">Speckled blister lichen</name>
    <name type="synonym">Trypethelium virens</name>
    <dbReference type="NCBI Taxonomy" id="1048519"/>
    <lineage>
        <taxon>Eukaryota</taxon>
        <taxon>Fungi</taxon>
        <taxon>Dikarya</taxon>
        <taxon>Ascomycota</taxon>
        <taxon>Pezizomycotina</taxon>
        <taxon>Dothideomycetes</taxon>
        <taxon>Dothideomycetes incertae sedis</taxon>
        <taxon>Trypetheliales</taxon>
        <taxon>Trypetheliaceae</taxon>
        <taxon>Viridothelium</taxon>
    </lineage>
</organism>
<gene>
    <name evidence="3" type="ORF">EV356DRAFT_507039</name>
</gene>
<dbReference type="Pfam" id="PF00149">
    <property type="entry name" value="Metallophos"/>
    <property type="match status" value="1"/>
</dbReference>
<evidence type="ECO:0000313" key="4">
    <source>
        <dbReference type="Proteomes" id="UP000800092"/>
    </source>
</evidence>
<evidence type="ECO:0000313" key="3">
    <source>
        <dbReference type="EMBL" id="KAF2231298.1"/>
    </source>
</evidence>
<dbReference type="InterPro" id="IPR029052">
    <property type="entry name" value="Metallo-depent_PP-like"/>
</dbReference>
<protein>
    <recommendedName>
        <fullName evidence="2">Calcineurin-like phosphoesterase domain-containing protein</fullName>
    </recommendedName>
</protein>
<feature type="region of interest" description="Disordered" evidence="1">
    <location>
        <begin position="252"/>
        <end position="278"/>
    </location>
</feature>
<evidence type="ECO:0000256" key="1">
    <source>
        <dbReference type="SAM" id="MobiDB-lite"/>
    </source>
</evidence>
<dbReference type="GO" id="GO:0016787">
    <property type="term" value="F:hydrolase activity"/>
    <property type="evidence" value="ECO:0007669"/>
    <property type="project" value="InterPro"/>
</dbReference>
<dbReference type="PANTHER" id="PTHR12905">
    <property type="entry name" value="METALLOPHOSPHOESTERASE"/>
    <property type="match status" value="1"/>
</dbReference>
<dbReference type="AlphaFoldDB" id="A0A6A6H0D8"/>
<dbReference type="SUPFAM" id="SSF56300">
    <property type="entry name" value="Metallo-dependent phosphatases"/>
    <property type="match status" value="1"/>
</dbReference>
<dbReference type="PANTHER" id="PTHR12905:SF16">
    <property type="entry name" value="SER_THR PROTEIN PHOSPHATASE FAMILY PROTEIN (AFU_ORTHOLOGUE AFUA_1G06000)"/>
    <property type="match status" value="1"/>
</dbReference>
<dbReference type="InterPro" id="IPR051693">
    <property type="entry name" value="UPF0046_metallophosphoest"/>
</dbReference>
<sequence>MRSDACSVDLLNCPGNHELTLDRRFYAQNGHAFHNQEPQNAAACEALLTNSPSITYLNHASAHLRLTSSSGPRTQFSIFGSPHVPSRGHWAFGYDNVADALRLWEDIPQGTDIVVTHTPPKGLCDNSPKWGPSAGCAELRNAIERVRPRLVVCGHVHEARGAMRLKWNSIFNGGVIEQEAIDLDYAMGRKKQCIVDLTGKTHARPSSVWGHNGIIASSHPTPDVSAEACTSTISATAEQCCVASGNLSPTRHIESSSEVSQAEADLPSAPNSSLKNKDAEELGDLTRRNDTCIINAAILATSYGVKPKRFNKPVVVEIDLPVCDDDFR</sequence>
<dbReference type="Proteomes" id="UP000800092">
    <property type="component" value="Unassembled WGS sequence"/>
</dbReference>
<dbReference type="EMBL" id="ML991828">
    <property type="protein sequence ID" value="KAF2231298.1"/>
    <property type="molecule type" value="Genomic_DNA"/>
</dbReference>